<feature type="compositionally biased region" description="Acidic residues" evidence="1">
    <location>
        <begin position="58"/>
        <end position="68"/>
    </location>
</feature>
<dbReference type="Proteomes" id="UP000856143">
    <property type="component" value="Unassembled WGS sequence"/>
</dbReference>
<dbReference type="EMBL" id="DACSEO010000190">
    <property type="protein sequence ID" value="HAT1685380.1"/>
    <property type="molecule type" value="Genomic_DNA"/>
</dbReference>
<evidence type="ECO:0000313" key="3">
    <source>
        <dbReference type="Proteomes" id="UP000856143"/>
    </source>
</evidence>
<comment type="caution">
    <text evidence="2">The sequence shown here is derived from an EMBL/GenBank/DDBJ whole genome shotgun (WGS) entry which is preliminary data.</text>
</comment>
<reference evidence="2" key="1">
    <citation type="journal article" date="2018" name="Genome Biol.">
        <title>SKESA: strategic k-mer extension for scrupulous assemblies.</title>
        <authorList>
            <person name="Souvorov A."/>
            <person name="Agarwala R."/>
            <person name="Lipman D.J."/>
        </authorList>
    </citation>
    <scope>NUCLEOTIDE SEQUENCE</scope>
    <source>
        <strain evidence="2">R404</strain>
    </source>
</reference>
<evidence type="ECO:0000313" key="2">
    <source>
        <dbReference type="EMBL" id="HAT1685380.1"/>
    </source>
</evidence>
<sequence length="68" mass="8269">MLDNPEDIFIWPDGTWRYREEYEDLTDRWLGNDFEVLYVGTPEYDEFLSPLREPYEGGPDEEYWPEGD</sequence>
<protein>
    <submittedName>
        <fullName evidence="2">Uncharacterized protein</fullName>
    </submittedName>
</protein>
<proteinExistence type="predicted"/>
<feature type="region of interest" description="Disordered" evidence="1">
    <location>
        <begin position="49"/>
        <end position="68"/>
    </location>
</feature>
<dbReference type="AlphaFoldDB" id="A0AAN5LE86"/>
<evidence type="ECO:0000256" key="1">
    <source>
        <dbReference type="SAM" id="MobiDB-lite"/>
    </source>
</evidence>
<accession>A0AAN5LE86</accession>
<name>A0AAN5LE86_KLEOX</name>
<gene>
    <name evidence="2" type="ORF">I8Y21_006239</name>
</gene>
<reference evidence="2" key="2">
    <citation type="submission" date="2020-11" db="EMBL/GenBank/DDBJ databases">
        <authorList>
            <consortium name="NCBI Pathogen Detection Project"/>
        </authorList>
    </citation>
    <scope>NUCLEOTIDE SEQUENCE</scope>
    <source>
        <strain evidence="2">R404</strain>
    </source>
</reference>
<organism evidence="2 3">
    <name type="scientific">Klebsiella oxytoca</name>
    <dbReference type="NCBI Taxonomy" id="571"/>
    <lineage>
        <taxon>Bacteria</taxon>
        <taxon>Pseudomonadati</taxon>
        <taxon>Pseudomonadota</taxon>
        <taxon>Gammaproteobacteria</taxon>
        <taxon>Enterobacterales</taxon>
        <taxon>Enterobacteriaceae</taxon>
        <taxon>Klebsiella/Raoultella group</taxon>
        <taxon>Klebsiella</taxon>
    </lineage>
</organism>